<dbReference type="Proteomes" id="UP000533469">
    <property type="component" value="Unassembled WGS sequence"/>
</dbReference>
<dbReference type="NCBIfam" id="NF006055">
    <property type="entry name" value="PRK08203.1"/>
    <property type="match status" value="1"/>
</dbReference>
<comment type="similarity">
    <text evidence="1">Belongs to the metallo-dependent hydrolases superfamily. ATZ/TRZ family.</text>
</comment>
<keyword evidence="2" id="KW-0479">Metal-binding</keyword>
<name>A0A839Z6L5_9HYPH</name>
<feature type="domain" description="Amidohydrolase-related" evidence="5">
    <location>
        <begin position="61"/>
        <end position="413"/>
    </location>
</feature>
<keyword evidence="3 6" id="KW-0378">Hydrolase</keyword>
<dbReference type="GO" id="GO:0016814">
    <property type="term" value="F:hydrolase activity, acting on carbon-nitrogen (but not peptide) bonds, in cyclic amidines"/>
    <property type="evidence" value="ECO:0007669"/>
    <property type="project" value="UniProtKB-ARBA"/>
</dbReference>
<gene>
    <name evidence="6" type="ORF">FHS55_001278</name>
</gene>
<reference evidence="6 7" key="1">
    <citation type="submission" date="2020-08" db="EMBL/GenBank/DDBJ databases">
        <title>Genomic Encyclopedia of Type Strains, Phase IV (KMG-IV): sequencing the most valuable type-strain genomes for metagenomic binning, comparative biology and taxonomic classification.</title>
        <authorList>
            <person name="Goeker M."/>
        </authorList>
    </citation>
    <scope>NUCLEOTIDE SEQUENCE [LARGE SCALE GENOMIC DNA]</scope>
    <source>
        <strain evidence="6 7">DSM 5895</strain>
    </source>
</reference>
<organism evidence="6 7">
    <name type="scientific">Ancylobacter tetraedralis</name>
    <dbReference type="NCBI Taxonomy" id="217068"/>
    <lineage>
        <taxon>Bacteria</taxon>
        <taxon>Pseudomonadati</taxon>
        <taxon>Pseudomonadota</taxon>
        <taxon>Alphaproteobacteria</taxon>
        <taxon>Hyphomicrobiales</taxon>
        <taxon>Xanthobacteraceae</taxon>
        <taxon>Ancylobacter</taxon>
    </lineage>
</organism>
<dbReference type="InterPro" id="IPR032466">
    <property type="entry name" value="Metal_Hydrolase"/>
</dbReference>
<dbReference type="FunFam" id="3.20.20.140:FF:000014">
    <property type="entry name" value="5-methylthioadenosine/S-adenosylhomocysteine deaminase"/>
    <property type="match status" value="1"/>
</dbReference>
<dbReference type="SUPFAM" id="SSF51338">
    <property type="entry name" value="Composite domain of metallo-dependent hydrolases"/>
    <property type="match status" value="1"/>
</dbReference>
<keyword evidence="7" id="KW-1185">Reference proteome</keyword>
<proteinExistence type="inferred from homology"/>
<dbReference type="PANTHER" id="PTHR43794">
    <property type="entry name" value="AMINOHYDROLASE SSNA-RELATED"/>
    <property type="match status" value="1"/>
</dbReference>
<dbReference type="PANTHER" id="PTHR43794:SF11">
    <property type="entry name" value="AMIDOHYDROLASE-RELATED DOMAIN-CONTAINING PROTEIN"/>
    <property type="match status" value="1"/>
</dbReference>
<evidence type="ECO:0000256" key="2">
    <source>
        <dbReference type="ARBA" id="ARBA00022723"/>
    </source>
</evidence>
<dbReference type="AlphaFoldDB" id="A0A839Z6L5"/>
<dbReference type="Pfam" id="PF01979">
    <property type="entry name" value="Amidohydro_1"/>
    <property type="match status" value="1"/>
</dbReference>
<dbReference type="CDD" id="cd01298">
    <property type="entry name" value="ATZ_TRZ_like"/>
    <property type="match status" value="1"/>
</dbReference>
<dbReference type="Gene3D" id="3.20.20.140">
    <property type="entry name" value="Metal-dependent hydrolases"/>
    <property type="match status" value="1"/>
</dbReference>
<evidence type="ECO:0000256" key="4">
    <source>
        <dbReference type="ARBA" id="ARBA00022833"/>
    </source>
</evidence>
<accession>A0A839Z6L5</accession>
<comment type="caution">
    <text evidence="6">The sequence shown here is derived from an EMBL/GenBank/DDBJ whole genome shotgun (WGS) entry which is preliminary data.</text>
</comment>
<dbReference type="InterPro" id="IPR006680">
    <property type="entry name" value="Amidohydro-rel"/>
</dbReference>
<dbReference type="Gene3D" id="2.30.40.10">
    <property type="entry name" value="Urease, subunit C, domain 1"/>
    <property type="match status" value="1"/>
</dbReference>
<evidence type="ECO:0000313" key="6">
    <source>
        <dbReference type="EMBL" id="MBB3770683.1"/>
    </source>
</evidence>
<dbReference type="GO" id="GO:0019239">
    <property type="term" value="F:deaminase activity"/>
    <property type="evidence" value="ECO:0007669"/>
    <property type="project" value="UniProtKB-ARBA"/>
</dbReference>
<sequence>MNPPDRTLLVRNATVLVTMDGARREIAGGGLFARNGIIEAVGPSETLPTTADRILDLDGHVVLPGLVNCHHHLDQTLTRNLPVAQNVNLFRWLTAHYRRWAARTPEASRTATLAGLAELALTGCTTCFDHAYVFRNGCTVDDQIAAAREIGLRFMVSRGSMSLGQSRGGLPPDDCVEREDDILADSERVIARYHDAAPGSLLQIALAPCSPFSVTPELMRDSAALARAKGVRLHTHLAETIDEERFTLARFGKRPVAYMEELGWLGDDVWFAHAVHVNAHEIGCFASAGVGVCHCPSSNMRLASGIAPVKAYRRAGVKVGLGVDGSASNDGNNMLGEARQALLLARLQISLRPPEGPDTTLSTSDPARDAEWMTAREALELATLGGAAVLGRSDIGALEVGKCADFFALRLDDVAFAGGLSDPVAAALFCTPGRAAFTVVHGRPIVAHGEVVTIDLAAVVAEHNQHAARLAALSE</sequence>
<dbReference type="RefSeq" id="WP_183188863.1">
    <property type="nucleotide sequence ID" value="NZ_JACICD010000002.1"/>
</dbReference>
<dbReference type="GO" id="GO:0046872">
    <property type="term" value="F:metal ion binding"/>
    <property type="evidence" value="ECO:0007669"/>
    <property type="project" value="UniProtKB-KW"/>
</dbReference>
<evidence type="ECO:0000313" key="7">
    <source>
        <dbReference type="Proteomes" id="UP000533469"/>
    </source>
</evidence>
<evidence type="ECO:0000259" key="5">
    <source>
        <dbReference type="Pfam" id="PF01979"/>
    </source>
</evidence>
<dbReference type="SUPFAM" id="SSF51556">
    <property type="entry name" value="Metallo-dependent hydrolases"/>
    <property type="match status" value="1"/>
</dbReference>
<dbReference type="InterPro" id="IPR050287">
    <property type="entry name" value="MTA/SAH_deaminase"/>
</dbReference>
<evidence type="ECO:0000256" key="3">
    <source>
        <dbReference type="ARBA" id="ARBA00022801"/>
    </source>
</evidence>
<evidence type="ECO:0000256" key="1">
    <source>
        <dbReference type="ARBA" id="ARBA00006745"/>
    </source>
</evidence>
<keyword evidence="4" id="KW-0862">Zinc</keyword>
<dbReference type="InterPro" id="IPR011059">
    <property type="entry name" value="Metal-dep_hydrolase_composite"/>
</dbReference>
<protein>
    <submittedName>
        <fullName evidence="6">Cytosine/adenosine deaminase-related metal-dependent hydrolase</fullName>
    </submittedName>
</protein>
<dbReference type="EMBL" id="JACICD010000002">
    <property type="protein sequence ID" value="MBB3770683.1"/>
    <property type="molecule type" value="Genomic_DNA"/>
</dbReference>